<feature type="non-terminal residue" evidence="1">
    <location>
        <position position="1"/>
    </location>
</feature>
<keyword evidence="2" id="KW-1185">Reference proteome</keyword>
<dbReference type="Proteomes" id="UP000822688">
    <property type="component" value="Chromosome 9"/>
</dbReference>
<evidence type="ECO:0000313" key="2">
    <source>
        <dbReference type="Proteomes" id="UP000822688"/>
    </source>
</evidence>
<accession>A0A8T0GXD8</accession>
<gene>
    <name evidence="1" type="ORF">KC19_9G074500</name>
</gene>
<name>A0A8T0GXD8_CERPU</name>
<protein>
    <submittedName>
        <fullName evidence="1">Uncharacterized protein</fullName>
    </submittedName>
</protein>
<comment type="caution">
    <text evidence="1">The sequence shown here is derived from an EMBL/GenBank/DDBJ whole genome shotgun (WGS) entry which is preliminary data.</text>
</comment>
<proteinExistence type="predicted"/>
<organism evidence="1 2">
    <name type="scientific">Ceratodon purpureus</name>
    <name type="common">Fire moss</name>
    <name type="synonym">Dicranum purpureum</name>
    <dbReference type="NCBI Taxonomy" id="3225"/>
    <lineage>
        <taxon>Eukaryota</taxon>
        <taxon>Viridiplantae</taxon>
        <taxon>Streptophyta</taxon>
        <taxon>Embryophyta</taxon>
        <taxon>Bryophyta</taxon>
        <taxon>Bryophytina</taxon>
        <taxon>Bryopsida</taxon>
        <taxon>Dicranidae</taxon>
        <taxon>Pseudoditrichales</taxon>
        <taxon>Ditrichaceae</taxon>
        <taxon>Ceratodon</taxon>
    </lineage>
</organism>
<dbReference type="AlphaFoldDB" id="A0A8T0GXD8"/>
<reference evidence="1" key="1">
    <citation type="submission" date="2020-06" db="EMBL/GenBank/DDBJ databases">
        <title>WGS assembly of Ceratodon purpureus strain R40.</title>
        <authorList>
            <person name="Carey S.B."/>
            <person name="Jenkins J."/>
            <person name="Shu S."/>
            <person name="Lovell J.T."/>
            <person name="Sreedasyam A."/>
            <person name="Maumus F."/>
            <person name="Tiley G.P."/>
            <person name="Fernandez-Pozo N."/>
            <person name="Barry K."/>
            <person name="Chen C."/>
            <person name="Wang M."/>
            <person name="Lipzen A."/>
            <person name="Daum C."/>
            <person name="Saski C.A."/>
            <person name="Payton A.C."/>
            <person name="Mcbreen J.C."/>
            <person name="Conrad R.E."/>
            <person name="Kollar L.M."/>
            <person name="Olsson S."/>
            <person name="Huttunen S."/>
            <person name="Landis J.B."/>
            <person name="Wickett N.J."/>
            <person name="Johnson M.G."/>
            <person name="Rensing S.A."/>
            <person name="Grimwood J."/>
            <person name="Schmutz J."/>
            <person name="Mcdaniel S.F."/>
        </authorList>
    </citation>
    <scope>NUCLEOTIDE SEQUENCE</scope>
    <source>
        <strain evidence="1">R40</strain>
    </source>
</reference>
<evidence type="ECO:0000313" key="1">
    <source>
        <dbReference type="EMBL" id="KAG0561572.1"/>
    </source>
</evidence>
<sequence length="84" mass="9726">FAGKIEQGTYDESKGAYKRWIQLFAGARSSREYEVIGCQESGWERDFRINCRYCLIYCSSKNDFTWFLVSALIWRSCDASNATA</sequence>
<dbReference type="EMBL" id="CM026430">
    <property type="protein sequence ID" value="KAG0561572.1"/>
    <property type="molecule type" value="Genomic_DNA"/>
</dbReference>